<organism evidence="2 3">
    <name type="scientific">Pseudoleptotrichia goodfellowii</name>
    <dbReference type="NCBI Taxonomy" id="157692"/>
    <lineage>
        <taxon>Bacteria</taxon>
        <taxon>Fusobacteriati</taxon>
        <taxon>Fusobacteriota</taxon>
        <taxon>Fusobacteriia</taxon>
        <taxon>Fusobacteriales</taxon>
        <taxon>Leptotrichiaceae</taxon>
        <taxon>Pseudoleptotrichia</taxon>
    </lineage>
</organism>
<name>A0A510JFL5_9FUSO</name>
<dbReference type="AlphaFoldDB" id="A0A510JFL5"/>
<feature type="transmembrane region" description="Helical" evidence="1">
    <location>
        <begin position="12"/>
        <end position="34"/>
    </location>
</feature>
<gene>
    <name evidence="2" type="ORF">JCM16774_1971</name>
</gene>
<feature type="transmembrane region" description="Helical" evidence="1">
    <location>
        <begin position="40"/>
        <end position="62"/>
    </location>
</feature>
<accession>A0A510JFL5</accession>
<proteinExistence type="predicted"/>
<protein>
    <submittedName>
        <fullName evidence="2">Uncharacterized protein</fullName>
    </submittedName>
</protein>
<dbReference type="STRING" id="714315.GCA_000516535_01979"/>
<dbReference type="RefSeq" id="WP_036056207.1">
    <property type="nucleotide sequence ID" value="NZ_AP019822.1"/>
</dbReference>
<dbReference type="OrthoDB" id="82441at2"/>
<reference evidence="2 3" key="1">
    <citation type="submission" date="2019-07" db="EMBL/GenBank/DDBJ databases">
        <title>Complete Genome Sequence of Leptotrichia goodfellowii Strain JCM 16774.</title>
        <authorList>
            <person name="Watanabe S."/>
            <person name="Cui L."/>
        </authorList>
    </citation>
    <scope>NUCLEOTIDE SEQUENCE [LARGE SCALE GENOMIC DNA]</scope>
    <source>
        <strain evidence="2 3">JCM16774</strain>
    </source>
</reference>
<keyword evidence="1" id="KW-0812">Transmembrane</keyword>
<evidence type="ECO:0000256" key="1">
    <source>
        <dbReference type="SAM" id="Phobius"/>
    </source>
</evidence>
<evidence type="ECO:0000313" key="3">
    <source>
        <dbReference type="Proteomes" id="UP000321606"/>
    </source>
</evidence>
<feature type="transmembrane region" description="Helical" evidence="1">
    <location>
        <begin position="94"/>
        <end position="114"/>
    </location>
</feature>
<evidence type="ECO:0000313" key="2">
    <source>
        <dbReference type="EMBL" id="BBM37025.1"/>
    </source>
</evidence>
<keyword evidence="1" id="KW-1133">Transmembrane helix</keyword>
<dbReference type="Proteomes" id="UP000321606">
    <property type="component" value="Chromosome"/>
</dbReference>
<dbReference type="KEGG" id="lgo:JCM16774_1971"/>
<keyword evidence="1" id="KW-0472">Membrane</keyword>
<feature type="transmembrane region" description="Helical" evidence="1">
    <location>
        <begin position="155"/>
        <end position="178"/>
    </location>
</feature>
<dbReference type="EMBL" id="AP019822">
    <property type="protein sequence ID" value="BBM37025.1"/>
    <property type="molecule type" value="Genomic_DNA"/>
</dbReference>
<sequence length="196" mass="22317">MQKFMTFKKDENKLLTLLGGMAGFTVSTFILFLIARNGGATLYVCLFALAGPLLGVLGANYLKRETKSDKEDIWDKNFDTGKAQKSKFSPDSNYELTGFGTVTVFVFAYLSIYLSEVLNLTKFFQEQNPDRKFSELFMLVAGNIFNDSEFGGFLISYWLGLTYLVICIIIGTIVGFFIRKKKEQEEKEKRNKSKFQ</sequence>